<proteinExistence type="predicted"/>
<gene>
    <name evidence="1" type="ORF">TNCT_16061</name>
</gene>
<dbReference type="Proteomes" id="UP000887116">
    <property type="component" value="Unassembled WGS sequence"/>
</dbReference>
<accession>A0A8X6KMR8</accession>
<feature type="non-terminal residue" evidence="1">
    <location>
        <position position="83"/>
    </location>
</feature>
<reference evidence="1" key="1">
    <citation type="submission" date="2020-07" db="EMBL/GenBank/DDBJ databases">
        <title>Multicomponent nature underlies the extraordinary mechanical properties of spider dragline silk.</title>
        <authorList>
            <person name="Kono N."/>
            <person name="Nakamura H."/>
            <person name="Mori M."/>
            <person name="Yoshida Y."/>
            <person name="Ohtoshi R."/>
            <person name="Malay A.D."/>
            <person name="Moran D.A.P."/>
            <person name="Tomita M."/>
            <person name="Numata K."/>
            <person name="Arakawa K."/>
        </authorList>
    </citation>
    <scope>NUCLEOTIDE SEQUENCE</scope>
</reference>
<organism evidence="1 2">
    <name type="scientific">Trichonephila clavata</name>
    <name type="common">Joro spider</name>
    <name type="synonym">Nephila clavata</name>
    <dbReference type="NCBI Taxonomy" id="2740835"/>
    <lineage>
        <taxon>Eukaryota</taxon>
        <taxon>Metazoa</taxon>
        <taxon>Ecdysozoa</taxon>
        <taxon>Arthropoda</taxon>
        <taxon>Chelicerata</taxon>
        <taxon>Arachnida</taxon>
        <taxon>Araneae</taxon>
        <taxon>Araneomorphae</taxon>
        <taxon>Entelegynae</taxon>
        <taxon>Araneoidea</taxon>
        <taxon>Nephilidae</taxon>
        <taxon>Trichonephila</taxon>
    </lineage>
</organism>
<dbReference type="AlphaFoldDB" id="A0A8X6KMR8"/>
<comment type="caution">
    <text evidence="1">The sequence shown here is derived from an EMBL/GenBank/DDBJ whole genome shotgun (WGS) entry which is preliminary data.</text>
</comment>
<sequence length="83" mass="9568">MSGHQVQYRNDNSDGKNLIRVESVFVIPQISTTVTLLLAERPDGLDELLILLSHVEKKQDETDQEIWKVKQWAHHGRSIYLEG</sequence>
<evidence type="ECO:0000313" key="2">
    <source>
        <dbReference type="Proteomes" id="UP000887116"/>
    </source>
</evidence>
<keyword evidence="2" id="KW-1185">Reference proteome</keyword>
<name>A0A8X6KMR8_TRICU</name>
<protein>
    <submittedName>
        <fullName evidence="1">Uncharacterized protein</fullName>
    </submittedName>
</protein>
<evidence type="ECO:0000313" key="1">
    <source>
        <dbReference type="EMBL" id="GFQ76578.1"/>
    </source>
</evidence>
<dbReference type="EMBL" id="BMAO01031626">
    <property type="protein sequence ID" value="GFQ76578.1"/>
    <property type="molecule type" value="Genomic_DNA"/>
</dbReference>